<dbReference type="EMBL" id="UYJE01010200">
    <property type="protein sequence ID" value="VDI80622.1"/>
    <property type="molecule type" value="Genomic_DNA"/>
</dbReference>
<dbReference type="PANTHER" id="PTHR21624:SF1">
    <property type="entry name" value="ALKYLGLYCEROL MONOOXYGENASE"/>
    <property type="match status" value="1"/>
</dbReference>
<dbReference type="InterPro" id="IPR056853">
    <property type="entry name" value="AGMP_C"/>
</dbReference>
<evidence type="ECO:0000256" key="4">
    <source>
        <dbReference type="ARBA" id="ARBA00022824"/>
    </source>
</evidence>
<dbReference type="GO" id="GO:0005506">
    <property type="term" value="F:iron ion binding"/>
    <property type="evidence" value="ECO:0007669"/>
    <property type="project" value="InterPro"/>
</dbReference>
<keyword evidence="6 17" id="KW-0560">Oxidoreductase</keyword>
<dbReference type="OrthoDB" id="6354873at2759"/>
<evidence type="ECO:0000256" key="10">
    <source>
        <dbReference type="ARBA" id="ARBA00038190"/>
    </source>
</evidence>
<dbReference type="InterPro" id="IPR006694">
    <property type="entry name" value="Fatty_acid_hydroxylase"/>
</dbReference>
<evidence type="ECO:0000259" key="16">
    <source>
        <dbReference type="Pfam" id="PF24858"/>
    </source>
</evidence>
<evidence type="ECO:0000256" key="14">
    <source>
        <dbReference type="SAM" id="Phobius"/>
    </source>
</evidence>
<evidence type="ECO:0000256" key="9">
    <source>
        <dbReference type="ARBA" id="ARBA00023136"/>
    </source>
</evidence>
<feature type="transmembrane region" description="Helical" evidence="14">
    <location>
        <begin position="326"/>
        <end position="343"/>
    </location>
</feature>
<comment type="subcellular location">
    <subcellularLocation>
        <location evidence="2">Endoplasmic reticulum membrane</location>
        <topology evidence="2">Multi-pass membrane protein</topology>
    </subcellularLocation>
</comment>
<evidence type="ECO:0000313" key="17">
    <source>
        <dbReference type="EMBL" id="VDI80622.1"/>
    </source>
</evidence>
<dbReference type="GO" id="GO:0050479">
    <property type="term" value="F:glyceryl-ether monooxygenase activity"/>
    <property type="evidence" value="ECO:0007669"/>
    <property type="project" value="UniProtKB-EC"/>
</dbReference>
<comment type="caution">
    <text evidence="17">The sequence shown here is derived from an EMBL/GenBank/DDBJ whole genome shotgun (WGS) entry which is preliminary data.</text>
</comment>
<evidence type="ECO:0000313" key="18">
    <source>
        <dbReference type="Proteomes" id="UP000596742"/>
    </source>
</evidence>
<evidence type="ECO:0000256" key="2">
    <source>
        <dbReference type="ARBA" id="ARBA00004477"/>
    </source>
</evidence>
<evidence type="ECO:0000256" key="5">
    <source>
        <dbReference type="ARBA" id="ARBA00022989"/>
    </source>
</evidence>
<dbReference type="InterPro" id="IPR051689">
    <property type="entry name" value="Sterol_desaturase/TMEM195"/>
</dbReference>
<evidence type="ECO:0000256" key="11">
    <source>
        <dbReference type="ARBA" id="ARBA00039026"/>
    </source>
</evidence>
<reference evidence="17" key="1">
    <citation type="submission" date="2018-11" db="EMBL/GenBank/DDBJ databases">
        <authorList>
            <person name="Alioto T."/>
            <person name="Alioto T."/>
        </authorList>
    </citation>
    <scope>NUCLEOTIDE SEQUENCE</scope>
</reference>
<dbReference type="PANTHER" id="PTHR21624">
    <property type="entry name" value="STEROL DESATURASE-RELATED PROTEIN"/>
    <property type="match status" value="1"/>
</dbReference>
<feature type="domain" description="Alkylglycerol monooxygenase C-terminal" evidence="16">
    <location>
        <begin position="328"/>
        <end position="402"/>
    </location>
</feature>
<gene>
    <name evidence="17" type="ORF">MGAL_10B013796</name>
</gene>
<dbReference type="Proteomes" id="UP000596742">
    <property type="component" value="Unassembled WGS sequence"/>
</dbReference>
<keyword evidence="7" id="KW-0408">Iron</keyword>
<evidence type="ECO:0000256" key="1">
    <source>
        <dbReference type="ARBA" id="ARBA00001962"/>
    </source>
</evidence>
<keyword evidence="5 14" id="KW-1133">Transmembrane helix</keyword>
<dbReference type="AlphaFoldDB" id="A0A8B6HLM2"/>
<proteinExistence type="inferred from homology"/>
<sequence>MTKFPAEPLRRLFYFVSPNETSFEKLEEVPKYVDEAIPYFVSMIIIEAIVRYIQGKPLPRFNDGFSSVANGLLSLMHGLLFRSIELSTYVWFYERFNIIQLPWNNPWTWILGMVGVDFCYYWVHRWGHEVNIIWAAHQTHHSSEDYNLTTALRQSCILKYISWMFYLPMALCVPPSIFLVHNQFSLLYQFWIHTETIKSIGPLEWILNSPGHHRAHHGRNRQYIDKNFGGTLIIFDRLFGTFAAEKEEVVYGLVHPLDSWGPIHSQICHLQYMMKTFMETQGMGNKLSVIFKGPGWSPGKPRLGMIEDIPKVSAPMPKFEGPMLPTWMNVYIWVHFGLLIVGYDMLAHRDQSMNAFSVVCYILYIIYCLEVFGALFDARMMASYMELFRCLCFILVCKAGSPTIGMSLTFTSLVYWIYIGSAILWGYLTFNQYTTKFKKAL</sequence>
<accession>A0A8B6HLM2</accession>
<comment type="similarity">
    <text evidence="10">Belongs to the sterol desaturase family. TMEM195 subfamily.</text>
</comment>
<keyword evidence="8" id="KW-0443">Lipid metabolism</keyword>
<dbReference type="Pfam" id="PF04116">
    <property type="entry name" value="FA_hydroxylase"/>
    <property type="match status" value="1"/>
</dbReference>
<comment type="catalytic activity">
    <reaction evidence="13">
        <text>1-O-(1,2-saturated-alkyl)-sn-glycerol + (6R)-L-erythro-5,6,7,8-tetrahydrobiopterin + O2 = a 1-(1-hydroxyalkyl)-sn-glycerol + (6R)-L-erythro-6,7-dihydrobiopterin + H2O</text>
        <dbReference type="Rhea" id="RHEA:36255"/>
        <dbReference type="ChEBI" id="CHEBI:15377"/>
        <dbReference type="ChEBI" id="CHEBI:15379"/>
        <dbReference type="ChEBI" id="CHEBI:43120"/>
        <dbReference type="ChEBI" id="CHEBI:59560"/>
        <dbReference type="ChEBI" id="CHEBI:73418"/>
        <dbReference type="ChEBI" id="CHEBI:83957"/>
        <dbReference type="EC" id="1.14.16.5"/>
    </reaction>
</comment>
<feature type="transmembrane region" description="Helical" evidence="14">
    <location>
        <begin position="355"/>
        <end position="375"/>
    </location>
</feature>
<keyword evidence="3 14" id="KW-0812">Transmembrane</keyword>
<evidence type="ECO:0000256" key="7">
    <source>
        <dbReference type="ARBA" id="ARBA00023004"/>
    </source>
</evidence>
<dbReference type="GO" id="GO:0005789">
    <property type="term" value="C:endoplasmic reticulum membrane"/>
    <property type="evidence" value="ECO:0007669"/>
    <property type="project" value="UniProtKB-SubCell"/>
</dbReference>
<evidence type="ECO:0000256" key="6">
    <source>
        <dbReference type="ARBA" id="ARBA00023002"/>
    </source>
</evidence>
<keyword evidence="17" id="KW-0503">Monooxygenase</keyword>
<keyword evidence="18" id="KW-1185">Reference proteome</keyword>
<evidence type="ECO:0000256" key="8">
    <source>
        <dbReference type="ARBA" id="ARBA00023098"/>
    </source>
</evidence>
<keyword evidence="4" id="KW-0256">Endoplasmic reticulum</keyword>
<name>A0A8B6HLM2_MYTGA</name>
<comment type="cofactor">
    <cofactor evidence="1">
        <name>Fe cation</name>
        <dbReference type="ChEBI" id="CHEBI:24875"/>
    </cofactor>
</comment>
<feature type="transmembrane region" description="Helical" evidence="14">
    <location>
        <begin position="413"/>
        <end position="430"/>
    </location>
</feature>
<dbReference type="EC" id="1.14.16.5" evidence="11"/>
<dbReference type="Pfam" id="PF24858">
    <property type="entry name" value="AGMP_C"/>
    <property type="match status" value="1"/>
</dbReference>
<evidence type="ECO:0000256" key="12">
    <source>
        <dbReference type="ARBA" id="ARBA00040992"/>
    </source>
</evidence>
<keyword evidence="9 14" id="KW-0472">Membrane</keyword>
<feature type="domain" description="Fatty acid hydroxylase" evidence="15">
    <location>
        <begin position="109"/>
        <end position="241"/>
    </location>
</feature>
<organism evidence="17 18">
    <name type="scientific">Mytilus galloprovincialis</name>
    <name type="common">Mediterranean mussel</name>
    <dbReference type="NCBI Taxonomy" id="29158"/>
    <lineage>
        <taxon>Eukaryota</taxon>
        <taxon>Metazoa</taxon>
        <taxon>Spiralia</taxon>
        <taxon>Lophotrochozoa</taxon>
        <taxon>Mollusca</taxon>
        <taxon>Bivalvia</taxon>
        <taxon>Autobranchia</taxon>
        <taxon>Pteriomorphia</taxon>
        <taxon>Mytilida</taxon>
        <taxon>Mytiloidea</taxon>
        <taxon>Mytilidae</taxon>
        <taxon>Mytilinae</taxon>
        <taxon>Mytilus</taxon>
    </lineage>
</organism>
<dbReference type="GO" id="GO:0006643">
    <property type="term" value="P:membrane lipid metabolic process"/>
    <property type="evidence" value="ECO:0007669"/>
    <property type="project" value="TreeGrafter"/>
</dbReference>
<evidence type="ECO:0000259" key="15">
    <source>
        <dbReference type="Pfam" id="PF04116"/>
    </source>
</evidence>
<evidence type="ECO:0000256" key="13">
    <source>
        <dbReference type="ARBA" id="ARBA00047556"/>
    </source>
</evidence>
<protein>
    <recommendedName>
        <fullName evidence="12">Alkylglycerol monooxygenase</fullName>
        <ecNumber evidence="11">1.14.16.5</ecNumber>
    </recommendedName>
</protein>
<evidence type="ECO:0000256" key="3">
    <source>
        <dbReference type="ARBA" id="ARBA00022692"/>
    </source>
</evidence>
<dbReference type="GO" id="GO:0008610">
    <property type="term" value="P:lipid biosynthetic process"/>
    <property type="evidence" value="ECO:0007669"/>
    <property type="project" value="InterPro"/>
</dbReference>